<name>A0ABQ5HCC6_9ASTR</name>
<proteinExistence type="predicted"/>
<dbReference type="EMBL" id="BQNB010019459">
    <property type="protein sequence ID" value="GJT85535.1"/>
    <property type="molecule type" value="Genomic_DNA"/>
</dbReference>
<reference evidence="2" key="2">
    <citation type="submission" date="2022-01" db="EMBL/GenBank/DDBJ databases">
        <authorList>
            <person name="Yamashiro T."/>
            <person name="Shiraishi A."/>
            <person name="Satake H."/>
            <person name="Nakayama K."/>
        </authorList>
    </citation>
    <scope>NUCLEOTIDE SEQUENCE</scope>
</reference>
<feature type="region of interest" description="Disordered" evidence="1">
    <location>
        <begin position="14"/>
        <end position="40"/>
    </location>
</feature>
<reference evidence="2" key="1">
    <citation type="journal article" date="2022" name="Int. J. Mol. Sci.">
        <title>Draft Genome of Tanacetum Coccineum: Genomic Comparison of Closely Related Tanacetum-Family Plants.</title>
        <authorList>
            <person name="Yamashiro T."/>
            <person name="Shiraishi A."/>
            <person name="Nakayama K."/>
            <person name="Satake H."/>
        </authorList>
    </citation>
    <scope>NUCLEOTIDE SEQUENCE</scope>
</reference>
<gene>
    <name evidence="2" type="ORF">Tco_1067252</name>
</gene>
<evidence type="ECO:0000313" key="2">
    <source>
        <dbReference type="EMBL" id="GJT85535.1"/>
    </source>
</evidence>
<dbReference type="Proteomes" id="UP001151760">
    <property type="component" value="Unassembled WGS sequence"/>
</dbReference>
<feature type="compositionally biased region" description="Basic and acidic residues" evidence="1">
    <location>
        <begin position="14"/>
        <end position="31"/>
    </location>
</feature>
<evidence type="ECO:0000256" key="1">
    <source>
        <dbReference type="SAM" id="MobiDB-lite"/>
    </source>
</evidence>
<organism evidence="2 3">
    <name type="scientific">Tanacetum coccineum</name>
    <dbReference type="NCBI Taxonomy" id="301880"/>
    <lineage>
        <taxon>Eukaryota</taxon>
        <taxon>Viridiplantae</taxon>
        <taxon>Streptophyta</taxon>
        <taxon>Embryophyta</taxon>
        <taxon>Tracheophyta</taxon>
        <taxon>Spermatophyta</taxon>
        <taxon>Magnoliopsida</taxon>
        <taxon>eudicotyledons</taxon>
        <taxon>Gunneridae</taxon>
        <taxon>Pentapetalae</taxon>
        <taxon>asterids</taxon>
        <taxon>campanulids</taxon>
        <taxon>Asterales</taxon>
        <taxon>Asteraceae</taxon>
        <taxon>Asteroideae</taxon>
        <taxon>Anthemideae</taxon>
        <taxon>Anthemidinae</taxon>
        <taxon>Tanacetum</taxon>
    </lineage>
</organism>
<keyword evidence="3" id="KW-1185">Reference proteome</keyword>
<accession>A0ABQ5HCC6</accession>
<comment type="caution">
    <text evidence="2">The sequence shown here is derived from an EMBL/GenBank/DDBJ whole genome shotgun (WGS) entry which is preliminary data.</text>
</comment>
<sequence length="66" mass="7553">MEGVSQCMNVDHLDKKSAVVDDHDSKVKDNEESYSDSFLSTQKVREPMKDIFDTPSYPTSVQIRLM</sequence>
<protein>
    <submittedName>
        <fullName evidence="2">Uncharacterized protein</fullName>
    </submittedName>
</protein>
<evidence type="ECO:0000313" key="3">
    <source>
        <dbReference type="Proteomes" id="UP001151760"/>
    </source>
</evidence>